<keyword evidence="9" id="KW-0406">Ion transport</keyword>
<accession>A0A1W0WJI0</accession>
<dbReference type="CDD" id="cd00038">
    <property type="entry name" value="CAP_ED"/>
    <property type="match status" value="1"/>
</dbReference>
<dbReference type="GO" id="GO:0030553">
    <property type="term" value="F:cGMP binding"/>
    <property type="evidence" value="ECO:0007669"/>
    <property type="project" value="UniProtKB-KW"/>
</dbReference>
<dbReference type="SUPFAM" id="SSF81324">
    <property type="entry name" value="Voltage-gated potassium channels"/>
    <property type="match status" value="1"/>
</dbReference>
<dbReference type="Gene3D" id="2.60.120.10">
    <property type="entry name" value="Jelly Rolls"/>
    <property type="match status" value="1"/>
</dbReference>
<dbReference type="PANTHER" id="PTHR45638">
    <property type="entry name" value="CYCLIC NUCLEOTIDE-GATED CATION CHANNEL SUBUNIT A"/>
    <property type="match status" value="1"/>
</dbReference>
<keyword evidence="12" id="KW-0407">Ion channel</keyword>
<dbReference type="PANTHER" id="PTHR45638:SF1">
    <property type="entry name" value="CYCLIC NUCLEOTIDE-GATED ION CHANNEL SUBUNIT B, ISOFORM A"/>
    <property type="match status" value="1"/>
</dbReference>
<feature type="region of interest" description="Disordered" evidence="16">
    <location>
        <begin position="133"/>
        <end position="172"/>
    </location>
</feature>
<dbReference type="InterPro" id="IPR050866">
    <property type="entry name" value="CNG_cation_channel"/>
</dbReference>
<dbReference type="PROSITE" id="PS00889">
    <property type="entry name" value="CNMP_BINDING_2"/>
    <property type="match status" value="1"/>
</dbReference>
<organism evidence="19 20">
    <name type="scientific">Hypsibius exemplaris</name>
    <name type="common">Freshwater tardigrade</name>
    <dbReference type="NCBI Taxonomy" id="2072580"/>
    <lineage>
        <taxon>Eukaryota</taxon>
        <taxon>Metazoa</taxon>
        <taxon>Ecdysozoa</taxon>
        <taxon>Tardigrada</taxon>
        <taxon>Eutardigrada</taxon>
        <taxon>Parachela</taxon>
        <taxon>Hypsibioidea</taxon>
        <taxon>Hypsibiidae</taxon>
        <taxon>Hypsibius</taxon>
    </lineage>
</organism>
<feature type="compositionally biased region" description="Low complexity" evidence="16">
    <location>
        <begin position="836"/>
        <end position="853"/>
    </location>
</feature>
<evidence type="ECO:0000256" key="11">
    <source>
        <dbReference type="ARBA" id="ARBA00023286"/>
    </source>
</evidence>
<keyword evidence="3" id="KW-0140">cGMP</keyword>
<sequence length="1014" mass="113831">METLIARRLAKQAALDAAAAALELEYESDAEIFIRQVSSEAILQLPSIKPGTPLEASTSRIFSPSFQAINSKFPTLRRSEENSTNSLRNDDRSASPAGGPRSDGALLHTKHGKDLEAHLTKLAAVFRARSVQSKSIISQPPRMGPRQDEPGTPGTPATPVMVAPRPQYGESKPLRETKLSLAQDLSKLSELSSRSTSERPEPVVIRFGNVNIQIPEVFFKLPRPPAMDSNSKAHLTWLGVVSLAFLYNAIVIPYRAAFPVHTPDNLRMWLAIDYFCDVIYLVDLLIWKAAIKKHVHGIEQSDSREIVRIYVTTTQFRLDLFSLTPLDLFYLFPATRMSSLLRLARLLRLHLYWEFMDRIDQITTNPYNFRVMRTFAYMVYIIHVNACIYYVFSYMHDFDPKDQFIYNNAHHSCTMTKAQAAHHMDKPGKTCNFPGQYNAYIFCFFFSVSMITIIGNTNIPGTPAAMVYSTVLWLVGVLTFSTIVGQIRDVLRAKTRQVDAFYEMLDVITDHMQTLDIPEELQSKVRTWLLYNWEEQGTTEEDKLLVGLPTKLRSDMAMEVHYSTIHKVQLFRHMDKKVVEDLLLRLRPTVYLPGDYICREGEVGKEMFIVKSGLLEVILPDGRLAVTLGPGSVFGEISLLAIAGKRRTATVRSKGFSNLFVLTKADLNEVMRDYPEELTILKAKAEELLSKGKPPEPDQKSPPAVEVIHSRPGTPTLFNLTMSVLHAKSLVKSHLNKPHFRFTRPDLETSDSLAESDPERMALPLYVELLRDDHGPRSSRPATGPKENPGTSPTEAFEMQEFPRKLIRESGAKQSNSMTQLDSKPRKRIRSRSRSRSPSPRNLALLSRSSSTDSESDQPAASPMLLHPGRSGRRQTTRTPPLVRKDTEGEDQRESPAATSKSYPPTVEQGGRTKSLRTLFDSPNLQHLRVQAFRRPKISPLRVSPERHLSTEDSGAATEWRRSSGIFNLGPPSDDPIGDGELPPLASDSEQDFILPDGSRALVSMTFSSSDSSS</sequence>
<keyword evidence="13" id="KW-0844">Vision</keyword>
<dbReference type="SUPFAM" id="SSF51206">
    <property type="entry name" value="cAMP-binding domain-like"/>
    <property type="match status" value="1"/>
</dbReference>
<feature type="transmembrane region" description="Helical" evidence="17">
    <location>
        <begin position="235"/>
        <end position="256"/>
    </location>
</feature>
<dbReference type="GO" id="GO:0017071">
    <property type="term" value="C:intracellular cyclic nucleotide activated cation channel complex"/>
    <property type="evidence" value="ECO:0007669"/>
    <property type="project" value="TreeGrafter"/>
</dbReference>
<comment type="catalytic activity">
    <reaction evidence="15">
        <text>Na(+)(in) = Na(+)(out)</text>
        <dbReference type="Rhea" id="RHEA:34963"/>
        <dbReference type="ChEBI" id="CHEBI:29101"/>
    </reaction>
</comment>
<comment type="catalytic activity">
    <reaction evidence="14">
        <text>K(+)(in) = K(+)(out)</text>
        <dbReference type="Rhea" id="RHEA:29463"/>
        <dbReference type="ChEBI" id="CHEBI:29103"/>
    </reaction>
</comment>
<keyword evidence="4" id="KW-0716">Sensory transduction</keyword>
<feature type="compositionally biased region" description="Polar residues" evidence="16">
    <location>
        <begin position="812"/>
        <end position="822"/>
    </location>
</feature>
<keyword evidence="7 17" id="KW-1133">Transmembrane helix</keyword>
<dbReference type="Gene3D" id="1.10.287.70">
    <property type="match status" value="1"/>
</dbReference>
<feature type="transmembrane region" description="Helical" evidence="17">
    <location>
        <begin position="467"/>
        <end position="487"/>
    </location>
</feature>
<dbReference type="FunFam" id="2.60.120.10:FF:000020">
    <property type="entry name" value="Cyclic nucleotide-gated channel beta 3"/>
    <property type="match status" value="1"/>
</dbReference>
<name>A0A1W0WJI0_HYPEX</name>
<feature type="transmembrane region" description="Helical" evidence="17">
    <location>
        <begin position="375"/>
        <end position="392"/>
    </location>
</feature>
<gene>
    <name evidence="19" type="ORF">BV898_10540</name>
</gene>
<feature type="domain" description="Cyclic nucleotide-binding" evidence="18">
    <location>
        <begin position="570"/>
        <end position="671"/>
    </location>
</feature>
<dbReference type="GO" id="GO:0044877">
    <property type="term" value="F:protein-containing complex binding"/>
    <property type="evidence" value="ECO:0007669"/>
    <property type="project" value="TreeGrafter"/>
</dbReference>
<dbReference type="OrthoDB" id="421226at2759"/>
<evidence type="ECO:0000256" key="3">
    <source>
        <dbReference type="ARBA" id="ARBA00022535"/>
    </source>
</evidence>
<dbReference type="SMART" id="SM00100">
    <property type="entry name" value="cNMP"/>
    <property type="match status" value="1"/>
</dbReference>
<dbReference type="GO" id="GO:0007601">
    <property type="term" value="P:visual perception"/>
    <property type="evidence" value="ECO:0007669"/>
    <property type="project" value="UniProtKB-KW"/>
</dbReference>
<feature type="compositionally biased region" description="Basic and acidic residues" evidence="16">
    <location>
        <begin position="801"/>
        <end position="811"/>
    </location>
</feature>
<evidence type="ECO:0000256" key="4">
    <source>
        <dbReference type="ARBA" id="ARBA00022606"/>
    </source>
</evidence>
<evidence type="ECO:0000256" key="7">
    <source>
        <dbReference type="ARBA" id="ARBA00022989"/>
    </source>
</evidence>
<reference evidence="20" key="1">
    <citation type="submission" date="2017-01" db="EMBL/GenBank/DDBJ databases">
        <title>Comparative genomics of anhydrobiosis in the tardigrade Hypsibius dujardini.</title>
        <authorList>
            <person name="Yoshida Y."/>
            <person name="Koutsovoulos G."/>
            <person name="Laetsch D."/>
            <person name="Stevens L."/>
            <person name="Kumar S."/>
            <person name="Horikawa D."/>
            <person name="Ishino K."/>
            <person name="Komine S."/>
            <person name="Tomita M."/>
            <person name="Blaxter M."/>
            <person name="Arakawa K."/>
        </authorList>
    </citation>
    <scope>NUCLEOTIDE SEQUENCE [LARGE SCALE GENOMIC DNA]</scope>
    <source>
        <strain evidence="20">Z151</strain>
    </source>
</reference>
<evidence type="ECO:0000256" key="13">
    <source>
        <dbReference type="ARBA" id="ARBA00023305"/>
    </source>
</evidence>
<evidence type="ECO:0000259" key="18">
    <source>
        <dbReference type="PROSITE" id="PS50042"/>
    </source>
</evidence>
<keyword evidence="11" id="KW-1071">Ligand-gated ion channel</keyword>
<evidence type="ECO:0000256" key="5">
    <source>
        <dbReference type="ARBA" id="ARBA00022692"/>
    </source>
</evidence>
<comment type="subcellular location">
    <subcellularLocation>
        <location evidence="1">Membrane</location>
        <topology evidence="1">Multi-pass membrane protein</topology>
    </subcellularLocation>
</comment>
<dbReference type="PROSITE" id="PS50042">
    <property type="entry name" value="CNMP_BINDING_3"/>
    <property type="match status" value="1"/>
</dbReference>
<evidence type="ECO:0000256" key="17">
    <source>
        <dbReference type="SAM" id="Phobius"/>
    </source>
</evidence>
<dbReference type="InterPro" id="IPR014710">
    <property type="entry name" value="RmlC-like_jellyroll"/>
</dbReference>
<dbReference type="GO" id="GO:0005222">
    <property type="term" value="F:intracellularly cAMP-activated cation channel activity"/>
    <property type="evidence" value="ECO:0007669"/>
    <property type="project" value="TreeGrafter"/>
</dbReference>
<dbReference type="InterPro" id="IPR000595">
    <property type="entry name" value="cNMP-bd_dom"/>
</dbReference>
<feature type="region of interest" description="Disordered" evidence="16">
    <location>
        <begin position="772"/>
        <end position="922"/>
    </location>
</feature>
<dbReference type="FunFam" id="1.10.287.70:FF:000072">
    <property type="entry name" value="Cyclic nucleotide gated channel beta 3"/>
    <property type="match status" value="1"/>
</dbReference>
<keyword evidence="5 17" id="KW-0812">Transmembrane</keyword>
<evidence type="ECO:0000256" key="16">
    <source>
        <dbReference type="SAM" id="MobiDB-lite"/>
    </source>
</evidence>
<evidence type="ECO:0000256" key="9">
    <source>
        <dbReference type="ARBA" id="ARBA00023065"/>
    </source>
</evidence>
<keyword evidence="2" id="KW-0813">Transport</keyword>
<keyword evidence="10 17" id="KW-0472">Membrane</keyword>
<proteinExistence type="predicted"/>
<feature type="compositionally biased region" description="Basic residues" evidence="16">
    <location>
        <begin position="825"/>
        <end position="835"/>
    </location>
</feature>
<feature type="transmembrane region" description="Helical" evidence="17">
    <location>
        <begin position="437"/>
        <end position="455"/>
    </location>
</feature>
<evidence type="ECO:0000256" key="14">
    <source>
        <dbReference type="ARBA" id="ARBA00034430"/>
    </source>
</evidence>
<evidence type="ECO:0000256" key="1">
    <source>
        <dbReference type="ARBA" id="ARBA00004141"/>
    </source>
</evidence>
<keyword evidence="20" id="KW-1185">Reference proteome</keyword>
<dbReference type="Proteomes" id="UP000192578">
    <property type="component" value="Unassembled WGS sequence"/>
</dbReference>
<feature type="compositionally biased region" description="Basic and acidic residues" evidence="16">
    <location>
        <begin position="883"/>
        <end position="894"/>
    </location>
</feature>
<evidence type="ECO:0000256" key="2">
    <source>
        <dbReference type="ARBA" id="ARBA00022448"/>
    </source>
</evidence>
<evidence type="ECO:0000313" key="19">
    <source>
        <dbReference type="EMBL" id="OQV15312.1"/>
    </source>
</evidence>
<dbReference type="Gene3D" id="1.10.287.630">
    <property type="entry name" value="Helix hairpin bin"/>
    <property type="match status" value="1"/>
</dbReference>
<dbReference type="AlphaFoldDB" id="A0A1W0WJI0"/>
<evidence type="ECO:0000256" key="12">
    <source>
        <dbReference type="ARBA" id="ARBA00023303"/>
    </source>
</evidence>
<dbReference type="FunFam" id="1.10.287.630:FF:000001">
    <property type="entry name" value="Cyclic nucleotide-gated channel alpha 3"/>
    <property type="match status" value="1"/>
</dbReference>
<feature type="region of interest" description="Disordered" evidence="16">
    <location>
        <begin position="935"/>
        <end position="992"/>
    </location>
</feature>
<dbReference type="Pfam" id="PF00027">
    <property type="entry name" value="cNMP_binding"/>
    <property type="match status" value="1"/>
</dbReference>
<evidence type="ECO:0000256" key="15">
    <source>
        <dbReference type="ARBA" id="ARBA00036239"/>
    </source>
</evidence>
<protein>
    <submittedName>
        <fullName evidence="19">Cyclic nucleotide-gated cation channel beta-1</fullName>
    </submittedName>
</protein>
<dbReference type="EMBL" id="MTYJ01000091">
    <property type="protein sequence ID" value="OQV15312.1"/>
    <property type="molecule type" value="Genomic_DNA"/>
</dbReference>
<dbReference type="Pfam" id="PF00520">
    <property type="entry name" value="Ion_trans"/>
    <property type="match status" value="1"/>
</dbReference>
<keyword evidence="6" id="KW-0547">Nucleotide-binding</keyword>
<dbReference type="GO" id="GO:0005223">
    <property type="term" value="F:intracellularly cGMP-activated cation channel activity"/>
    <property type="evidence" value="ECO:0007669"/>
    <property type="project" value="TreeGrafter"/>
</dbReference>
<dbReference type="PROSITE" id="PS00888">
    <property type="entry name" value="CNMP_BINDING_1"/>
    <property type="match status" value="1"/>
</dbReference>
<dbReference type="InterPro" id="IPR005821">
    <property type="entry name" value="Ion_trans_dom"/>
</dbReference>
<comment type="caution">
    <text evidence="19">The sequence shown here is derived from an EMBL/GenBank/DDBJ whole genome shotgun (WGS) entry which is preliminary data.</text>
</comment>
<keyword evidence="8" id="KW-0142">cGMP-binding</keyword>
<feature type="region of interest" description="Disordered" evidence="16">
    <location>
        <begin position="72"/>
        <end position="107"/>
    </location>
</feature>
<feature type="transmembrane region" description="Helical" evidence="17">
    <location>
        <begin position="268"/>
        <end position="287"/>
    </location>
</feature>
<evidence type="ECO:0000256" key="8">
    <source>
        <dbReference type="ARBA" id="ARBA00022992"/>
    </source>
</evidence>
<evidence type="ECO:0000256" key="6">
    <source>
        <dbReference type="ARBA" id="ARBA00022741"/>
    </source>
</evidence>
<dbReference type="InterPro" id="IPR018488">
    <property type="entry name" value="cNMP-bd_CS"/>
</dbReference>
<dbReference type="GO" id="GO:0005886">
    <property type="term" value="C:plasma membrane"/>
    <property type="evidence" value="ECO:0007669"/>
    <property type="project" value="TreeGrafter"/>
</dbReference>
<evidence type="ECO:0000313" key="20">
    <source>
        <dbReference type="Proteomes" id="UP000192578"/>
    </source>
</evidence>
<dbReference type="InterPro" id="IPR018490">
    <property type="entry name" value="cNMP-bd_dom_sf"/>
</dbReference>
<evidence type="ECO:0000256" key="10">
    <source>
        <dbReference type="ARBA" id="ARBA00023136"/>
    </source>
</evidence>